<organism evidence="3">
    <name type="scientific">Tuwongella immobilis</name>
    <dbReference type="NCBI Taxonomy" id="692036"/>
    <lineage>
        <taxon>Bacteria</taxon>
        <taxon>Pseudomonadati</taxon>
        <taxon>Planctomycetota</taxon>
        <taxon>Planctomycetia</taxon>
        <taxon>Gemmatales</taxon>
        <taxon>Gemmataceae</taxon>
        <taxon>Tuwongella</taxon>
    </lineage>
</organism>
<dbReference type="Proteomes" id="UP000464378">
    <property type="component" value="Chromosome"/>
</dbReference>
<accession>A0A6C2YXS2</accession>
<dbReference type="EMBL" id="LR593887">
    <property type="protein sequence ID" value="VTS08674.1"/>
    <property type="molecule type" value="Genomic_DNA"/>
</dbReference>
<evidence type="ECO:0000313" key="4">
    <source>
        <dbReference type="Proteomes" id="UP000464378"/>
    </source>
</evidence>
<reference evidence="3" key="1">
    <citation type="submission" date="2019-04" db="EMBL/GenBank/DDBJ databases">
        <authorList>
            <consortium name="Science for Life Laboratories"/>
        </authorList>
    </citation>
    <scope>NUCLEOTIDE SEQUENCE</scope>
    <source>
        <strain evidence="3">MBLW1</strain>
    </source>
</reference>
<keyword evidence="2" id="KW-1133">Transmembrane helix</keyword>
<keyword evidence="2" id="KW-0812">Transmembrane</keyword>
<keyword evidence="2" id="KW-0472">Membrane</keyword>
<feature type="compositionally biased region" description="Low complexity" evidence="1">
    <location>
        <begin position="24"/>
        <end position="33"/>
    </location>
</feature>
<dbReference type="EMBL" id="LR586016">
    <property type="protein sequence ID" value="VIP05659.1"/>
    <property type="molecule type" value="Genomic_DNA"/>
</dbReference>
<name>A0A6C2YXS2_9BACT</name>
<gene>
    <name evidence="3" type="ORF">GMBLW1_35340</name>
</gene>
<dbReference type="SUPFAM" id="SSF52266">
    <property type="entry name" value="SGNH hydrolase"/>
    <property type="match status" value="1"/>
</dbReference>
<evidence type="ECO:0000256" key="2">
    <source>
        <dbReference type="SAM" id="Phobius"/>
    </source>
</evidence>
<dbReference type="InParanoid" id="A0A6C2YXS2"/>
<evidence type="ECO:0000313" key="3">
    <source>
        <dbReference type="EMBL" id="VIP05659.1"/>
    </source>
</evidence>
<dbReference type="AlphaFoldDB" id="A0A6C2YXS2"/>
<feature type="region of interest" description="Disordered" evidence="1">
    <location>
        <begin position="14"/>
        <end position="35"/>
    </location>
</feature>
<dbReference type="KEGG" id="tim:GMBLW1_35340"/>
<evidence type="ECO:0000256" key="1">
    <source>
        <dbReference type="SAM" id="MobiDB-lite"/>
    </source>
</evidence>
<sequence length="396" mass="44773">MNLFSRLRIRPAATPSEVPELPEPSTATAAPPTGSCRRLRRRARTLLGTMALLLLTAHLLSLLAFDSLCPSWRDPEYGRKVAVIQRMQRQFPERPMIVLLGSSRVSMGLRTGVLEGDSAFSRRCVEQGIVPPAFVNASLIGSGPVMQLMMLRRLLEDGIRPAAVLAEVWSPFFGASPELQEEHRIDLLRLRPRELEWLPGYFSDPQKLADLELPMKLVPWYHQRVNLMTLMAPSMLPNLGRRDANWRLMDAYGWVPGPKAVQSPAELQKQHAIAEKFYRRILEDWQPGDRAMTAQQSIFALCQEHQIPIRLMQLPESALVHAWTSPATEQRFTAQLAIWERDYGAKCQDFRTVMPGDVVPDGIHLTPEAAAQFTGIWAERMLEILPDAVRLPRKSP</sequence>
<dbReference type="RefSeq" id="WP_162660811.1">
    <property type="nucleotide sequence ID" value="NZ_LR593887.1"/>
</dbReference>
<feature type="transmembrane region" description="Helical" evidence="2">
    <location>
        <begin position="45"/>
        <end position="65"/>
    </location>
</feature>
<protein>
    <submittedName>
        <fullName evidence="3">Uncharacterized protein</fullName>
    </submittedName>
</protein>
<proteinExistence type="predicted"/>
<keyword evidence="4" id="KW-1185">Reference proteome</keyword>